<evidence type="ECO:0000313" key="1">
    <source>
        <dbReference type="EMBL" id="OWU69870.1"/>
    </source>
</evidence>
<name>A0A225NDB5_9RHOB</name>
<gene>
    <name evidence="1" type="ORF">ATO3_21630</name>
</gene>
<protein>
    <submittedName>
        <fullName evidence="1">Uncharacterized protein</fullName>
    </submittedName>
</protein>
<comment type="caution">
    <text evidence="1">The sequence shown here is derived from an EMBL/GenBank/DDBJ whole genome shotgun (WGS) entry which is preliminary data.</text>
</comment>
<sequence>MMALAGLLAWPWGTADMARAGTVDVDSWSNGAWHVRFFANPDFPGFGGCEVWTGSDGAGVFGITVGEDGADASLSYVPVAPRGYPSPLIDGDAVSFIVDGQVIPVSQQLEISEMENEFGEWEVSADAGNSGVAGTVRSLRAGDVMTVGVTRQGQMTIYETYALNGFTATWLKAAEWCGFDPGKRFRSS</sequence>
<reference evidence="1 2" key="1">
    <citation type="submission" date="2013-04" db="EMBL/GenBank/DDBJ databases">
        <title>Oceanicola sp. 22II1-22F33 Genome Sequencing.</title>
        <authorList>
            <person name="Lai Q."/>
            <person name="Li G."/>
            <person name="Shao Z."/>
        </authorList>
    </citation>
    <scope>NUCLEOTIDE SEQUENCE [LARGE SCALE GENOMIC DNA]</scope>
    <source>
        <strain evidence="1 2">22II1-22F33</strain>
    </source>
</reference>
<keyword evidence="2" id="KW-1185">Reference proteome</keyword>
<dbReference type="Proteomes" id="UP000215377">
    <property type="component" value="Unassembled WGS sequence"/>
</dbReference>
<organism evidence="1 2">
    <name type="scientific">Marinibacterium profundimaris</name>
    <dbReference type="NCBI Taxonomy" id="1679460"/>
    <lineage>
        <taxon>Bacteria</taxon>
        <taxon>Pseudomonadati</taxon>
        <taxon>Pseudomonadota</taxon>
        <taxon>Alphaproteobacteria</taxon>
        <taxon>Rhodobacterales</taxon>
        <taxon>Paracoccaceae</taxon>
        <taxon>Marinibacterium</taxon>
    </lineage>
</organism>
<dbReference type="EMBL" id="AQQR01000014">
    <property type="protein sequence ID" value="OWU69870.1"/>
    <property type="molecule type" value="Genomic_DNA"/>
</dbReference>
<dbReference type="AlphaFoldDB" id="A0A225NDB5"/>
<proteinExistence type="predicted"/>
<accession>A0A225NDB5</accession>
<evidence type="ECO:0000313" key="2">
    <source>
        <dbReference type="Proteomes" id="UP000215377"/>
    </source>
</evidence>